<keyword evidence="1" id="KW-0805">Transcription regulation</keyword>
<feature type="domain" description="GGDEF" evidence="6">
    <location>
        <begin position="383"/>
        <end position="509"/>
    </location>
</feature>
<dbReference type="GO" id="GO:0003700">
    <property type="term" value="F:DNA-binding transcription factor activity"/>
    <property type="evidence" value="ECO:0007669"/>
    <property type="project" value="InterPro"/>
</dbReference>
<dbReference type="EMBL" id="NGKU01000001">
    <property type="protein sequence ID" value="OTN76787.1"/>
    <property type="molecule type" value="Genomic_DNA"/>
</dbReference>
<dbReference type="OrthoDB" id="9816335at2"/>
<dbReference type="Pfam" id="PF12833">
    <property type="entry name" value="HTH_18"/>
    <property type="match status" value="1"/>
</dbReference>
<feature type="transmembrane region" description="Helical" evidence="4">
    <location>
        <begin position="274"/>
        <end position="297"/>
    </location>
</feature>
<comment type="caution">
    <text evidence="7">The sequence shown here is derived from an EMBL/GenBank/DDBJ whole genome shotgun (WGS) entry which is preliminary data.</text>
</comment>
<reference evidence="7 8" key="1">
    <citation type="submission" date="2017-05" db="EMBL/GenBank/DDBJ databases">
        <title>The Genome Sequence of Enterococcus sp. 8G7_MSG3316.</title>
        <authorList>
            <consortium name="The Broad Institute Genomics Platform"/>
            <consortium name="The Broad Institute Genomic Center for Infectious Diseases"/>
            <person name="Earl A."/>
            <person name="Manson A."/>
            <person name="Schwartman J."/>
            <person name="Gilmore M."/>
            <person name="Abouelleil A."/>
            <person name="Cao P."/>
            <person name="Chapman S."/>
            <person name="Cusick C."/>
            <person name="Shea T."/>
            <person name="Young S."/>
            <person name="Neafsey D."/>
            <person name="Nusbaum C."/>
            <person name="Birren B."/>
        </authorList>
    </citation>
    <scope>NUCLEOTIDE SEQUENCE [LARGE SCALE GENOMIC DNA]</scope>
    <source>
        <strain evidence="7 8">8G7_MSG3316</strain>
    </source>
</reference>
<dbReference type="GO" id="GO:0043565">
    <property type="term" value="F:sequence-specific DNA binding"/>
    <property type="evidence" value="ECO:0007669"/>
    <property type="project" value="InterPro"/>
</dbReference>
<evidence type="ECO:0000259" key="6">
    <source>
        <dbReference type="PROSITE" id="PS50887"/>
    </source>
</evidence>
<evidence type="ECO:0000259" key="5">
    <source>
        <dbReference type="PROSITE" id="PS01124"/>
    </source>
</evidence>
<sequence length="736" mass="85037">MRFMTRLKKESTLFKQIFFSVFVIGSVLIIGFGSVIYQRTYTNIQQTFLQKHREAVNQVKSNLEHKIQMVEYAFSTYSNTQHFKANLQADYADMQFRDVQTINSQLAYISIMGIEEASYQLINVEKAWRIDQGSLKRLSEEEVSMYQAMGNQDRYIDWQSEENHLKMVMTLPVFSQDTHALGIAEINKQAIAQLVAHQSDSFLNIINTEGTVLFNDGDTIDGQLAKKIMDDHTATGMIKGTDQQSYVYTQSEYNNWFYVMRLAPKEVSAAMGSFRISLIGIAAFLVALLAFLAYRIARIATSPINRISDVLKSKQVGEKVEVNQVISEINQILSHNQVLSGEMDRQKPELASLFLLNLFRGCIAEKDIPTKVQHFGYQVSEHDHFRVMLIQIDDLGNRDPINGDVFLLALQNLVAEIIPDTLRLQPIMFRQDIQGTLLKFPNEIRQSDIFDYCQKIRKAAKDYLKIKISIGVSDNYQSLHLTKEAVKNAEESLRYRLNLGEEVIIFFDDIATRFDKSAVIQYPTDAETIFLDAMRSGDLALINETYAQVVQQIIHDNKNPMTIESAFFQLINNIIRLGQLLGADYTSLEKSRKVYQQVLNQNHLFKIEQSIYDELVLPIVETIQIKTDREIRSLSDKIVVLIHQQYDQDLSLDKVAEQLHYNANYLSNVFKKEMTVTFADYLQNYRLKIAKKWLEETEMTIKEIATRLKYTNSQNFIRFFKKKEQVTPGEYRKKFS</sequence>
<keyword evidence="8" id="KW-1185">Reference proteome</keyword>
<keyword evidence="2" id="KW-0238">DNA-binding</keyword>
<protein>
    <recommendedName>
        <fullName evidence="9">HTH araC/xylS-type domain-containing protein</fullName>
    </recommendedName>
</protein>
<accession>A0A242A6W5</accession>
<gene>
    <name evidence="7" type="ORF">A5886_001866</name>
</gene>
<proteinExistence type="predicted"/>
<dbReference type="PANTHER" id="PTHR43280:SF10">
    <property type="entry name" value="REGULATORY PROTEIN POCR"/>
    <property type="match status" value="1"/>
</dbReference>
<dbReference type="Proteomes" id="UP000195043">
    <property type="component" value="Unassembled WGS sequence"/>
</dbReference>
<dbReference type="PROSITE" id="PS01124">
    <property type="entry name" value="HTH_ARAC_FAMILY_2"/>
    <property type="match status" value="1"/>
</dbReference>
<dbReference type="Gene3D" id="1.10.10.60">
    <property type="entry name" value="Homeodomain-like"/>
    <property type="match status" value="2"/>
</dbReference>
<dbReference type="PANTHER" id="PTHR43280">
    <property type="entry name" value="ARAC-FAMILY TRANSCRIPTIONAL REGULATOR"/>
    <property type="match status" value="1"/>
</dbReference>
<dbReference type="InterPro" id="IPR018060">
    <property type="entry name" value="HTH_AraC"/>
</dbReference>
<keyword evidence="3" id="KW-0804">Transcription</keyword>
<dbReference type="STRING" id="1834191.A5886_001866"/>
<feature type="transmembrane region" description="Helical" evidence="4">
    <location>
        <begin position="12"/>
        <end position="37"/>
    </location>
</feature>
<dbReference type="PROSITE" id="PS50887">
    <property type="entry name" value="GGDEF"/>
    <property type="match status" value="1"/>
</dbReference>
<name>A0A242A6W5_9ENTE</name>
<evidence type="ECO:0008006" key="9">
    <source>
        <dbReference type="Google" id="ProtNLM"/>
    </source>
</evidence>
<evidence type="ECO:0000256" key="2">
    <source>
        <dbReference type="ARBA" id="ARBA00023125"/>
    </source>
</evidence>
<feature type="domain" description="HTH araC/xylS-type" evidence="5">
    <location>
        <begin position="636"/>
        <end position="734"/>
    </location>
</feature>
<dbReference type="SUPFAM" id="SSF46689">
    <property type="entry name" value="Homeodomain-like"/>
    <property type="match status" value="2"/>
</dbReference>
<dbReference type="InterPro" id="IPR009057">
    <property type="entry name" value="Homeodomain-like_sf"/>
</dbReference>
<evidence type="ECO:0000313" key="7">
    <source>
        <dbReference type="EMBL" id="OTN76787.1"/>
    </source>
</evidence>
<evidence type="ECO:0000256" key="1">
    <source>
        <dbReference type="ARBA" id="ARBA00023015"/>
    </source>
</evidence>
<evidence type="ECO:0000256" key="4">
    <source>
        <dbReference type="SAM" id="Phobius"/>
    </source>
</evidence>
<evidence type="ECO:0000256" key="3">
    <source>
        <dbReference type="ARBA" id="ARBA00023163"/>
    </source>
</evidence>
<organism evidence="7 8">
    <name type="scientific">Candidatus Enterococcus testudinis</name>
    <dbReference type="NCBI Taxonomy" id="1834191"/>
    <lineage>
        <taxon>Bacteria</taxon>
        <taxon>Bacillati</taxon>
        <taxon>Bacillota</taxon>
        <taxon>Bacilli</taxon>
        <taxon>Lactobacillales</taxon>
        <taxon>Enterococcaceae</taxon>
        <taxon>Enterococcus</taxon>
    </lineage>
</organism>
<dbReference type="AlphaFoldDB" id="A0A242A6W5"/>
<dbReference type="SMART" id="SM00342">
    <property type="entry name" value="HTH_ARAC"/>
    <property type="match status" value="1"/>
</dbReference>
<evidence type="ECO:0000313" key="8">
    <source>
        <dbReference type="Proteomes" id="UP000195043"/>
    </source>
</evidence>
<keyword evidence="4" id="KW-1133">Transmembrane helix</keyword>
<dbReference type="InterPro" id="IPR000160">
    <property type="entry name" value="GGDEF_dom"/>
</dbReference>
<keyword evidence="4" id="KW-0812">Transmembrane</keyword>
<keyword evidence="4" id="KW-0472">Membrane</keyword>